<dbReference type="InterPro" id="IPR036322">
    <property type="entry name" value="WD40_repeat_dom_sf"/>
</dbReference>
<evidence type="ECO:0000256" key="1">
    <source>
        <dbReference type="ARBA" id="ARBA00022574"/>
    </source>
</evidence>
<dbReference type="OrthoDB" id="26681at2759"/>
<dbReference type="Pfam" id="PF14844">
    <property type="entry name" value="PH_BEACH"/>
    <property type="match status" value="1"/>
</dbReference>
<dbReference type="Gene3D" id="1.10.1540.10">
    <property type="entry name" value="BEACH domain"/>
    <property type="match status" value="1"/>
</dbReference>
<evidence type="ECO:0000256" key="4">
    <source>
        <dbReference type="ARBA" id="ARBA00073334"/>
    </source>
</evidence>
<dbReference type="PROSITE" id="PS51783">
    <property type="entry name" value="PH_BEACH"/>
    <property type="match status" value="1"/>
</dbReference>
<comment type="function">
    <text evidence="3">May be involved in protein sorting and cell wall formation.</text>
</comment>
<gene>
    <name evidence="8" type="ORF">KLDO_g714</name>
</gene>
<dbReference type="PANTHER" id="PTHR13743">
    <property type="entry name" value="BEIGE/BEACH-RELATED"/>
    <property type="match status" value="1"/>
</dbReference>
<dbReference type="InterPro" id="IPR023362">
    <property type="entry name" value="PH-BEACH_dom"/>
</dbReference>
<feature type="domain" description="BEACH" evidence="6">
    <location>
        <begin position="1432"/>
        <end position="1726"/>
    </location>
</feature>
<evidence type="ECO:0000259" key="6">
    <source>
        <dbReference type="PROSITE" id="PS50197"/>
    </source>
</evidence>
<dbReference type="Pfam" id="PF02138">
    <property type="entry name" value="Beach"/>
    <property type="match status" value="1"/>
</dbReference>
<dbReference type="PROSITE" id="PS50082">
    <property type="entry name" value="WD_REPEATS_2"/>
    <property type="match status" value="1"/>
</dbReference>
<dbReference type="SUPFAM" id="SSF81837">
    <property type="entry name" value="BEACH domain"/>
    <property type="match status" value="1"/>
</dbReference>
<dbReference type="PROSITE" id="PS50197">
    <property type="entry name" value="BEACH"/>
    <property type="match status" value="1"/>
</dbReference>
<proteinExistence type="predicted"/>
<reference evidence="8 9" key="1">
    <citation type="submission" date="2014-03" db="EMBL/GenBank/DDBJ databases">
        <title>The genome of Kluyveromyces dobzhanskii.</title>
        <authorList>
            <person name="Nystedt B."/>
            <person name="Astrom S."/>
        </authorList>
    </citation>
    <scope>NUCLEOTIDE SEQUENCE [LARGE SCALE GENOMIC DNA]</scope>
    <source>
        <strain evidence="8 9">CBS 2104</strain>
    </source>
</reference>
<dbReference type="InterPro" id="IPR015943">
    <property type="entry name" value="WD40/YVTN_repeat-like_dom_sf"/>
</dbReference>
<dbReference type="SUPFAM" id="SSF50729">
    <property type="entry name" value="PH domain-like"/>
    <property type="match status" value="1"/>
</dbReference>
<feature type="repeat" description="WD" evidence="5">
    <location>
        <begin position="1820"/>
        <end position="1861"/>
    </location>
</feature>
<dbReference type="InterPro" id="IPR036372">
    <property type="entry name" value="BEACH_dom_sf"/>
</dbReference>
<accession>A0A0A8L2G3</accession>
<sequence length="2002" mass="228384">MFPEYVTLLAEVINLEPINDHDLISALNDICNSYEGAVSENDIFIYTTFELSQRFDMIEPTDLNFILNDTSKWERLLSYQSSELSYVISLHIVLRLMENSIINKQSFAKHPAMKSFIKSRLNENGLEPILEGTFGELYCNAFAITATSDDIRYVFEKSYPYKWGILEEIAKQITDQSLQTHLLFENSYLRYSNLKIPSSFTLEITLELLNTTSNRLVTLGRNLYLEVRETHICLSNDEYILALFDGFEFELGPVYSITFCYDSGSTTLFVDNELIQTISLISNAIDNLTTVEVGSMLSFFVLFKFAIHDCCLLPNQISTSSKPSTNKQPMTKILDLDIGIIITESKKDVDKFTLTNVSDSFPNGKCLYYQPFDVVGLLLNMNVLETLLYRLILENNISLIRTLTETLLKYLENPIMNESFQNIQGNTTLNYILMLKSQIGFRIDAELIEHLAFNFISTNKSIDFDKRTASESPLKLILNFRLIDSANVTALEQAFVVLKAIFKKSSCYNSQLGSGSVTFFQRAILFQLQSSYSAADIKKIVTGCNRSLADLLTILLQHNVRTDGSIVHLQYSYFCLKSGNTDLARILLQTLNSTFEQYQEDNLEFLCKSIPINLYVKVILILMQNCTDHLEILKTTYSLLLNLFKNQPGVFDQFLSNSGYNILSSILSTHSKGVSQLLGAVVMTGPSHNKSENEPYFKSFDFPADDRVTLFSHLLVINLLESFIKRNPFDVQEFLSDFIEYLEKVHQENAKHILFSYPYSMIQSIFGLQVDLEMSSVEMLLTTVNNRSRNLLASFIVQKLKHSDRDTFTKLISHFCVYTKDPKIPKKNQLHQSIGFIFLIMPEIMRKLSEFTFSVTTSNKSKHTIIENILTFLNAASVSWKVHDACWDTLCETSSVILKFKEMIIKSNLDGSFQERSLKSLNSVHQELFNWILADAIHEETRIGPTVIEKLLHSMLYYQEVLFIERFTGTALEFEALSNILTFIKHHIPKLAPDVQFLGLNVFRTICALKENSLPGISKMCSTERAKALKLLTGTIKNDDQVLLQMLELPENRILFNKSTKRLQTLYATGGMQMKDQRRASRSRFLHVLFSERTNQYNRLTEDSSAIYNLFKKDNVNLNKRMFSVEERRSNDYATDVSYQNEAGFSGASRVVRKVASTVYLRDFKSKREWYLAARENYKRQRIQLLPLFEPVDDIPPLTLKIPDVSPSKVTLEHSDTASTITLTEGLGSIAENDGFDESVLDKNRAVLQLLREDERITNIWNATNITGLSVNPGVLVVTNSFLYFICGCFYSASEKKVVDLDTLAENLKDSTIDLLSTDLMVKSAETDAEIESLKFGWEINDLNYIVKRPFLLRNTAMELFFGLKNTIMFNFKDQKLRDDVFTVMKRLTNSHQGHSIWSSILAEVNLKSNKLGVNNGISRTSMSDKFNSALTNITKKHASEQMLNLWQTGALSNFDYLMALNTLAGRTFNDLTQYPVFPWVISDYDSENIDIENANIYRDLSKPMGAQSQQRMENFIERYEALTELGDSNTPPFHYGTHYSSAMIVSSYLVRLQPFANTYKILQGNQWGPPDRLFNSISRAWKSASSEATTDVREVIPEFYYLPDFLVNKNSYNFGIMQDGKEVTDVILPPWAKNDPKIFIEINRQALESRYVSEHLHEWIDIIFGFKQRGKEAIDAVNVFSSLSYSGNVDIDGIDNDNERRAITSIIHNFGQTPLQIFQHPHPARKPHIYSKLNDKGVSNMNSVKPYSKMSTDENCSTFSPSFLHKELKINEGGLKCAHSSQITVLSKLNESLVATGDSIGLIKIWKVDKGESIYLKSFCGHESSIKSINASLQYDTIISLDDRGTAIVWDIRSGLVINKFTTLARFVAISPTTGNIALFGEKGISMFDINSSIYCLHELLENVSAIAFLDRDMMWPYTYHEEIDTLLVATGNEVVPYSLKLVQQEWKLEPQQPISNQKVDSIVEIKFKAEDRHNQRKESQIGKMMMITVDENGKSWSWSE</sequence>
<organism evidence="8 9">
    <name type="scientific">Kluyveromyces dobzhanskii CBS 2104</name>
    <dbReference type="NCBI Taxonomy" id="1427455"/>
    <lineage>
        <taxon>Eukaryota</taxon>
        <taxon>Fungi</taxon>
        <taxon>Dikarya</taxon>
        <taxon>Ascomycota</taxon>
        <taxon>Saccharomycotina</taxon>
        <taxon>Saccharomycetes</taxon>
        <taxon>Saccharomycetales</taxon>
        <taxon>Saccharomycetaceae</taxon>
        <taxon>Kluyveromyces</taxon>
    </lineage>
</organism>
<dbReference type="FunFam" id="1.10.1540.10:FF:000001">
    <property type="entry name" value="neurobeachin isoform X1"/>
    <property type="match status" value="1"/>
</dbReference>
<dbReference type="InterPro" id="IPR001680">
    <property type="entry name" value="WD40_rpt"/>
</dbReference>
<dbReference type="Gene3D" id="2.30.29.30">
    <property type="entry name" value="Pleckstrin-homology domain (PH domain)/Phosphotyrosine-binding domain (PTB)"/>
    <property type="match status" value="1"/>
</dbReference>
<comment type="caution">
    <text evidence="8">The sequence shown here is derived from an EMBL/GenBank/DDBJ whole genome shotgun (WGS) entry which is preliminary data.</text>
</comment>
<dbReference type="SUPFAM" id="SSF50978">
    <property type="entry name" value="WD40 repeat-like"/>
    <property type="match status" value="1"/>
</dbReference>
<evidence type="ECO:0000256" key="3">
    <source>
        <dbReference type="ARBA" id="ARBA00054699"/>
    </source>
</evidence>
<dbReference type="SMART" id="SM01026">
    <property type="entry name" value="Beach"/>
    <property type="match status" value="1"/>
</dbReference>
<protein>
    <recommendedName>
        <fullName evidence="4">Beige protein homolog 1</fullName>
    </recommendedName>
</protein>
<dbReference type="Gene3D" id="2.130.10.10">
    <property type="entry name" value="YVTN repeat-like/Quinoprotein amine dehydrogenase"/>
    <property type="match status" value="1"/>
</dbReference>
<dbReference type="EMBL" id="CCBQ010000013">
    <property type="protein sequence ID" value="CDO92394.1"/>
    <property type="molecule type" value="Genomic_DNA"/>
</dbReference>
<name>A0A0A8L2G3_9SACH</name>
<evidence type="ECO:0000259" key="7">
    <source>
        <dbReference type="PROSITE" id="PS51783"/>
    </source>
</evidence>
<dbReference type="InterPro" id="IPR050865">
    <property type="entry name" value="BEACH_Domain"/>
</dbReference>
<feature type="domain" description="BEACH-type PH" evidence="7">
    <location>
        <begin position="1252"/>
        <end position="1386"/>
    </location>
</feature>
<keyword evidence="9" id="KW-1185">Reference proteome</keyword>
<dbReference type="CDD" id="cd06071">
    <property type="entry name" value="Beach"/>
    <property type="match status" value="1"/>
</dbReference>
<dbReference type="Proteomes" id="UP000031516">
    <property type="component" value="Unassembled WGS sequence"/>
</dbReference>
<dbReference type="InterPro" id="IPR000409">
    <property type="entry name" value="BEACH_dom"/>
</dbReference>
<evidence type="ECO:0000256" key="2">
    <source>
        <dbReference type="ARBA" id="ARBA00022737"/>
    </source>
</evidence>
<keyword evidence="2" id="KW-0677">Repeat</keyword>
<evidence type="ECO:0000256" key="5">
    <source>
        <dbReference type="PROSITE-ProRule" id="PRU00221"/>
    </source>
</evidence>
<evidence type="ECO:0000313" key="8">
    <source>
        <dbReference type="EMBL" id="CDO92394.1"/>
    </source>
</evidence>
<keyword evidence="1 5" id="KW-0853">WD repeat</keyword>
<dbReference type="PANTHER" id="PTHR13743:SF123">
    <property type="entry name" value="PROTEIN FAN"/>
    <property type="match status" value="1"/>
</dbReference>
<dbReference type="CDD" id="cd01201">
    <property type="entry name" value="PH_BEACH"/>
    <property type="match status" value="1"/>
</dbReference>
<evidence type="ECO:0000313" key="9">
    <source>
        <dbReference type="Proteomes" id="UP000031516"/>
    </source>
</evidence>
<dbReference type="InterPro" id="IPR011993">
    <property type="entry name" value="PH-like_dom_sf"/>
</dbReference>